<feature type="active site" evidence="8">
    <location>
        <position position="136"/>
    </location>
</feature>
<evidence type="ECO:0000313" key="12">
    <source>
        <dbReference type="EMBL" id="KAG0544135.1"/>
    </source>
</evidence>
<dbReference type="PANTHER" id="PTHR13301">
    <property type="entry name" value="X-BOX TRANSCRIPTION FACTOR-RELATED"/>
    <property type="match status" value="1"/>
</dbReference>
<dbReference type="OMA" id="CEENTSW"/>
<evidence type="ECO:0000256" key="8">
    <source>
        <dbReference type="PIRSR" id="PIRSR605150-1"/>
    </source>
</evidence>
<feature type="transmembrane region" description="Helical" evidence="11">
    <location>
        <begin position="676"/>
        <end position="695"/>
    </location>
</feature>
<evidence type="ECO:0000256" key="10">
    <source>
        <dbReference type="PIRSR" id="PIRSR605150-3"/>
    </source>
</evidence>
<feature type="active site" evidence="8">
    <location>
        <position position="440"/>
    </location>
</feature>
<dbReference type="Proteomes" id="UP000807115">
    <property type="component" value="Chromosome 2"/>
</dbReference>
<dbReference type="InterPro" id="IPR005150">
    <property type="entry name" value="Cellulose_synth"/>
</dbReference>
<name>A0A921UUT5_SORBI</name>
<evidence type="ECO:0000256" key="11">
    <source>
        <dbReference type="SAM" id="Phobius"/>
    </source>
</evidence>
<evidence type="ECO:0000256" key="4">
    <source>
        <dbReference type="ARBA" id="ARBA00022692"/>
    </source>
</evidence>
<evidence type="ECO:0000313" key="13">
    <source>
        <dbReference type="Proteomes" id="UP000807115"/>
    </source>
</evidence>
<keyword evidence="6 11" id="KW-0472">Membrane</keyword>
<dbReference type="Pfam" id="PF03552">
    <property type="entry name" value="Cellulose_synt"/>
    <property type="match status" value="1"/>
</dbReference>
<feature type="binding site" evidence="10">
    <location>
        <position position="301"/>
    </location>
    <ligand>
        <name>Mn(2+)</name>
        <dbReference type="ChEBI" id="CHEBI:29035"/>
    </ligand>
</feature>
<keyword evidence="4 11" id="KW-0812">Transmembrane</keyword>
<feature type="binding site" evidence="9">
    <location>
        <position position="136"/>
    </location>
    <ligand>
        <name>UDP-alpha-D-glucose</name>
        <dbReference type="ChEBI" id="CHEBI:58885"/>
    </ligand>
</feature>
<feature type="binding site" evidence="9">
    <location>
        <position position="107"/>
    </location>
    <ligand>
        <name>UDP-alpha-D-glucose</name>
        <dbReference type="ChEBI" id="CHEBI:58885"/>
    </ligand>
</feature>
<evidence type="ECO:0000256" key="9">
    <source>
        <dbReference type="PIRSR" id="PIRSR605150-2"/>
    </source>
</evidence>
<dbReference type="GO" id="GO:0030244">
    <property type="term" value="P:cellulose biosynthetic process"/>
    <property type="evidence" value="ECO:0007669"/>
    <property type="project" value="InterPro"/>
</dbReference>
<feature type="transmembrane region" description="Helical" evidence="11">
    <location>
        <begin position="16"/>
        <end position="35"/>
    </location>
</feature>
<keyword evidence="7" id="KW-0961">Cell wall biogenesis/degradation</keyword>
<keyword evidence="3" id="KW-0808">Transferase</keyword>
<evidence type="ECO:0000256" key="3">
    <source>
        <dbReference type="ARBA" id="ARBA00022679"/>
    </source>
</evidence>
<evidence type="ECO:0000256" key="7">
    <source>
        <dbReference type="ARBA" id="ARBA00023316"/>
    </source>
</evidence>
<keyword evidence="2" id="KW-0328">Glycosyltransferase</keyword>
<reference evidence="12" key="1">
    <citation type="journal article" date="2019" name="BMC Genomics">
        <title>A new reference genome for Sorghum bicolor reveals high levels of sequence similarity between sweet and grain genotypes: implications for the genetics of sugar metabolism.</title>
        <authorList>
            <person name="Cooper E.A."/>
            <person name="Brenton Z.W."/>
            <person name="Flinn B.S."/>
            <person name="Jenkins J."/>
            <person name="Shu S."/>
            <person name="Flowers D."/>
            <person name="Luo F."/>
            <person name="Wang Y."/>
            <person name="Xia P."/>
            <person name="Barry K."/>
            <person name="Daum C."/>
            <person name="Lipzen A."/>
            <person name="Yoshinaga Y."/>
            <person name="Schmutz J."/>
            <person name="Saski C."/>
            <person name="Vermerris W."/>
            <person name="Kresovich S."/>
        </authorList>
    </citation>
    <scope>NUCLEOTIDE SEQUENCE</scope>
</reference>
<organism evidence="12 13">
    <name type="scientific">Sorghum bicolor</name>
    <name type="common">Sorghum</name>
    <name type="synonym">Sorghum vulgare</name>
    <dbReference type="NCBI Taxonomy" id="4558"/>
    <lineage>
        <taxon>Eukaryota</taxon>
        <taxon>Viridiplantae</taxon>
        <taxon>Streptophyta</taxon>
        <taxon>Embryophyta</taxon>
        <taxon>Tracheophyta</taxon>
        <taxon>Spermatophyta</taxon>
        <taxon>Magnoliopsida</taxon>
        <taxon>Liliopsida</taxon>
        <taxon>Poales</taxon>
        <taxon>Poaceae</taxon>
        <taxon>PACMAD clade</taxon>
        <taxon>Panicoideae</taxon>
        <taxon>Andropogonodae</taxon>
        <taxon>Andropogoneae</taxon>
        <taxon>Sorghinae</taxon>
        <taxon>Sorghum</taxon>
    </lineage>
</organism>
<dbReference type="GO" id="GO:0071555">
    <property type="term" value="P:cell wall organization"/>
    <property type="evidence" value="ECO:0007669"/>
    <property type="project" value="UniProtKB-KW"/>
</dbReference>
<dbReference type="OrthoDB" id="72851at2759"/>
<accession>A0A921UUT5</accession>
<dbReference type="GO" id="GO:0016020">
    <property type="term" value="C:membrane"/>
    <property type="evidence" value="ECO:0007669"/>
    <property type="project" value="InterPro"/>
</dbReference>
<dbReference type="SUPFAM" id="SSF53448">
    <property type="entry name" value="Nucleotide-diphospho-sugar transferases"/>
    <property type="match status" value="1"/>
</dbReference>
<comment type="caution">
    <text evidence="12">The sequence shown here is derived from an EMBL/GenBank/DDBJ whole genome shotgun (WGS) entry which is preliminary data.</text>
</comment>
<evidence type="ECO:0000256" key="5">
    <source>
        <dbReference type="ARBA" id="ARBA00022989"/>
    </source>
</evidence>
<comment type="subcellular location">
    <subcellularLocation>
        <location evidence="1">Endomembrane system</location>
        <topology evidence="1">Multi-pass membrane protein</topology>
    </subcellularLocation>
</comment>
<dbReference type="EMBL" id="CM027681">
    <property type="protein sequence ID" value="KAG0544135.1"/>
    <property type="molecule type" value="Genomic_DNA"/>
</dbReference>
<feature type="binding site" evidence="10">
    <location>
        <position position="277"/>
    </location>
    <ligand>
        <name>Mn(2+)</name>
        <dbReference type="ChEBI" id="CHEBI:29035"/>
    </ligand>
</feature>
<proteinExistence type="predicted"/>
<dbReference type="Gramene" id="EER99055">
    <property type="protein sequence ID" value="EER99055"/>
    <property type="gene ID" value="SORBI_3002G237900"/>
</dbReference>
<gene>
    <name evidence="12" type="ORF">BDA96_02G248900</name>
</gene>
<feature type="transmembrane region" description="Helical" evidence="11">
    <location>
        <begin position="642"/>
        <end position="664"/>
    </location>
</feature>
<keyword evidence="5 11" id="KW-1133">Transmembrane helix</keyword>
<sequence>MERQRLFATEKHGGRALYRLHAVTVFLGICLLLGYRATHVPAAGPGRAAWLGMLAAELWFAFYWVITQSVRWCPIRRRAFVDRLAARFGDRLPCVDIFVCTADPQSEPPSLVMATVLSLMAYNYPPEKLSVYLSDDGGSILTFYAMWEISAFAKHWLPFCRRYNIEPRSPAAYFAASDKPHDPHALQEWSSVKDLYEEMTERIDSAARSGKVPEEIKVQHKGFSEWNTGITSKDHHPIVQILIDGKNSNAVDNEGNVLPTLVYMAREKRPQYHHNFKAGAMNALIRVSSVISNSPIIMNVDCDMYSNNSDSIRDAMCFFLDEEMGHKIAFVQYPQNYNNMTKNNIYGNSLNVINEVELSGLDTWGGPLYIGTGCFHRRETLCGRRFTKDYKEDWDRGIKTEHSCIEKTEEKAKSLATCTYEHNTQWGDEMGLKYGCPVEDVITGLAIHCRGWESVYSNLPRAGFIGVGPTTLAQTILQHKRWSEGNFSIFLSKFCPFLYGHGKTKLPHQMGYSIYGLWAPNSLPTLYYVVIPSLFLLKGIPLFPEVMSPWITPFIYVSVVKNIYSAYEALSCGETLRGWWNAQRMWMVKRITSYLYGVIDTIRKVLGLSNMGFVVSPKVSDEDESKRYEQEIMEFGTPSSEYVIIATIALLNLVCLVGGLYQIILASGENKMALNVFFLQVILCGVLVIINVPIYEAMFLRKDRGRIPFSVTLASIGFVMLALFVPFF</sequence>
<evidence type="ECO:0000256" key="1">
    <source>
        <dbReference type="ARBA" id="ARBA00004127"/>
    </source>
</evidence>
<dbReference type="GO" id="GO:0016760">
    <property type="term" value="F:cellulose synthase (UDP-forming) activity"/>
    <property type="evidence" value="ECO:0007669"/>
    <property type="project" value="InterPro"/>
</dbReference>
<feature type="transmembrane region" description="Helical" evidence="11">
    <location>
        <begin position="47"/>
        <end position="66"/>
    </location>
</feature>
<feature type="transmembrane region" description="Helical" evidence="11">
    <location>
        <begin position="707"/>
        <end position="727"/>
    </location>
</feature>
<dbReference type="AlphaFoldDB" id="A0A921UUT5"/>
<dbReference type="Gene3D" id="3.90.550.10">
    <property type="entry name" value="Spore Coat Polysaccharide Biosynthesis Protein SpsA, Chain A"/>
    <property type="match status" value="2"/>
</dbReference>
<evidence type="ECO:0000256" key="6">
    <source>
        <dbReference type="ARBA" id="ARBA00023136"/>
    </source>
</evidence>
<dbReference type="FunFam" id="3.90.550.10:FF:000173">
    <property type="entry name" value="Cellulose synthase-like protein E1"/>
    <property type="match status" value="1"/>
</dbReference>
<protein>
    <recommendedName>
        <fullName evidence="14">Cellulose synthase-like protein E6</fullName>
    </recommendedName>
</protein>
<evidence type="ECO:0008006" key="14">
    <source>
        <dbReference type="Google" id="ProtNLM"/>
    </source>
</evidence>
<evidence type="ECO:0000256" key="2">
    <source>
        <dbReference type="ARBA" id="ARBA00022676"/>
    </source>
</evidence>
<dbReference type="KEGG" id="sbi:8063748"/>
<dbReference type="GO" id="GO:0012505">
    <property type="term" value="C:endomembrane system"/>
    <property type="evidence" value="ECO:0007669"/>
    <property type="project" value="UniProtKB-SubCell"/>
</dbReference>
<dbReference type="GO" id="GO:0071669">
    <property type="term" value="P:plant-type cell wall organization or biogenesis"/>
    <property type="evidence" value="ECO:0007669"/>
    <property type="project" value="UniProtKB-ARBA"/>
</dbReference>
<dbReference type="InterPro" id="IPR029044">
    <property type="entry name" value="Nucleotide-diphossugar_trans"/>
</dbReference>
<reference evidence="12" key="2">
    <citation type="submission" date="2020-10" db="EMBL/GenBank/DDBJ databases">
        <authorList>
            <person name="Cooper E.A."/>
            <person name="Brenton Z.W."/>
            <person name="Flinn B.S."/>
            <person name="Jenkins J."/>
            <person name="Shu S."/>
            <person name="Flowers D."/>
            <person name="Luo F."/>
            <person name="Wang Y."/>
            <person name="Xia P."/>
            <person name="Barry K."/>
            <person name="Daum C."/>
            <person name="Lipzen A."/>
            <person name="Yoshinaga Y."/>
            <person name="Schmutz J."/>
            <person name="Saski C."/>
            <person name="Vermerris W."/>
            <person name="Kresovich S."/>
        </authorList>
    </citation>
    <scope>NUCLEOTIDE SEQUENCE</scope>
</reference>